<evidence type="ECO:0000256" key="2">
    <source>
        <dbReference type="ARBA" id="ARBA00023043"/>
    </source>
</evidence>
<evidence type="ECO:0000313" key="6">
    <source>
        <dbReference type="EMBL" id="KAJ7337342.1"/>
    </source>
</evidence>
<evidence type="ECO:0000259" key="5">
    <source>
        <dbReference type="Pfam" id="PF24883"/>
    </source>
</evidence>
<feature type="repeat" description="ANK" evidence="3">
    <location>
        <begin position="676"/>
        <end position="705"/>
    </location>
</feature>
<evidence type="ECO:0000313" key="7">
    <source>
        <dbReference type="Proteomes" id="UP001218218"/>
    </source>
</evidence>
<evidence type="ECO:0000256" key="4">
    <source>
        <dbReference type="SAM" id="MobiDB-lite"/>
    </source>
</evidence>
<reference evidence="6" key="1">
    <citation type="submission" date="2023-03" db="EMBL/GenBank/DDBJ databases">
        <title>Massive genome expansion in bonnet fungi (Mycena s.s.) driven by repeated elements and novel gene families across ecological guilds.</title>
        <authorList>
            <consortium name="Lawrence Berkeley National Laboratory"/>
            <person name="Harder C.B."/>
            <person name="Miyauchi S."/>
            <person name="Viragh M."/>
            <person name="Kuo A."/>
            <person name="Thoen E."/>
            <person name="Andreopoulos B."/>
            <person name="Lu D."/>
            <person name="Skrede I."/>
            <person name="Drula E."/>
            <person name="Henrissat B."/>
            <person name="Morin E."/>
            <person name="Kohler A."/>
            <person name="Barry K."/>
            <person name="LaButti K."/>
            <person name="Morin E."/>
            <person name="Salamov A."/>
            <person name="Lipzen A."/>
            <person name="Mereny Z."/>
            <person name="Hegedus B."/>
            <person name="Baldrian P."/>
            <person name="Stursova M."/>
            <person name="Weitz H."/>
            <person name="Taylor A."/>
            <person name="Grigoriev I.V."/>
            <person name="Nagy L.G."/>
            <person name="Martin F."/>
            <person name="Kauserud H."/>
        </authorList>
    </citation>
    <scope>NUCLEOTIDE SEQUENCE</scope>
    <source>
        <strain evidence="6">CBHHK002</strain>
    </source>
</reference>
<feature type="region of interest" description="Disordered" evidence="4">
    <location>
        <begin position="742"/>
        <end position="775"/>
    </location>
</feature>
<dbReference type="Pfam" id="PF12796">
    <property type="entry name" value="Ank_2"/>
    <property type="match status" value="4"/>
</dbReference>
<dbReference type="EMBL" id="JARIHO010000029">
    <property type="protein sequence ID" value="KAJ7337342.1"/>
    <property type="molecule type" value="Genomic_DNA"/>
</dbReference>
<keyword evidence="1" id="KW-0677">Repeat</keyword>
<dbReference type="Pfam" id="PF24883">
    <property type="entry name" value="NPHP3_N"/>
    <property type="match status" value="1"/>
</dbReference>
<dbReference type="PANTHER" id="PTHR24123">
    <property type="entry name" value="ANKYRIN REPEAT-CONTAINING"/>
    <property type="match status" value="1"/>
</dbReference>
<dbReference type="InterPro" id="IPR027417">
    <property type="entry name" value="P-loop_NTPase"/>
</dbReference>
<feature type="non-terminal residue" evidence="6">
    <location>
        <position position="775"/>
    </location>
</feature>
<dbReference type="PROSITE" id="PS50088">
    <property type="entry name" value="ANK_REPEAT"/>
    <property type="match status" value="7"/>
</dbReference>
<name>A0AAD6ZSK0_9AGAR</name>
<dbReference type="InterPro" id="IPR051165">
    <property type="entry name" value="Multifunctional_ANK_Repeat"/>
</dbReference>
<feature type="repeat" description="ANK" evidence="3">
    <location>
        <begin position="517"/>
        <end position="541"/>
    </location>
</feature>
<dbReference type="SUPFAM" id="SSF48403">
    <property type="entry name" value="Ankyrin repeat"/>
    <property type="match status" value="1"/>
</dbReference>
<keyword evidence="2 3" id="KW-0040">ANK repeat</keyword>
<feature type="compositionally biased region" description="Acidic residues" evidence="4">
    <location>
        <begin position="742"/>
        <end position="757"/>
    </location>
</feature>
<dbReference type="Gene3D" id="3.40.50.300">
    <property type="entry name" value="P-loop containing nucleotide triphosphate hydrolases"/>
    <property type="match status" value="1"/>
</dbReference>
<proteinExistence type="predicted"/>
<dbReference type="InterPro" id="IPR002110">
    <property type="entry name" value="Ankyrin_rpt"/>
</dbReference>
<dbReference type="SMART" id="SM00248">
    <property type="entry name" value="ANK"/>
    <property type="match status" value="9"/>
</dbReference>
<dbReference type="InterPro" id="IPR036770">
    <property type="entry name" value="Ankyrin_rpt-contain_sf"/>
</dbReference>
<feature type="domain" description="Nephrocystin 3-like N-terminal" evidence="5">
    <location>
        <begin position="1"/>
        <end position="124"/>
    </location>
</feature>
<dbReference type="PROSITE" id="PS50297">
    <property type="entry name" value="ANK_REP_REGION"/>
    <property type="match status" value="6"/>
</dbReference>
<dbReference type="AlphaFoldDB" id="A0AAD6ZSK0"/>
<dbReference type="PRINTS" id="PR01415">
    <property type="entry name" value="ANKYRIN"/>
</dbReference>
<protein>
    <submittedName>
        <fullName evidence="6">Ankyrin repeat-containing domain protein</fullName>
    </submittedName>
</protein>
<feature type="repeat" description="ANK" evidence="3">
    <location>
        <begin position="577"/>
        <end position="606"/>
    </location>
</feature>
<feature type="compositionally biased region" description="Low complexity" evidence="4">
    <location>
        <begin position="759"/>
        <end position="769"/>
    </location>
</feature>
<sequence>SSTVIRQLFSQRQHGTAIAYFYFDFRDEKSQRVKIMLQSIILQLSAQSPKSHSALEREYKSSQGQTLPTYDKLLGILEELLLDVAHTYIVLDALDECNEHDLLVQFIARFRERTTQSLHLLFTSQPRQIFMDSEAFKHASLVTLTTHNMQSDIQRFIGSKLHQLSHLTCRMHPEDITTQVLKKSNGMFRLAALLLIELRDAFNPDLDTILSSFPDSLFGVYSRFLQRIHPTAVFYVSTVLRWLAFSSSPVTMDNLEDALAFDFSNPSEFVYDPTRRGENAARVCKMLEGMIVVNQIWWDNTRAVSFAHASVEDYLRSEKFTQEYTAYDLRAEPSYRFLAQSCLGFLQFISRPLPPAPFSLVRQKYPLGSYAAANWSYHLHRSDDPELLLSLAVRFLQSENGLKRYHPTGVMQLPNVQPLSVCSQFVRFLLQNGADPNMSDNGFAALQAASSHGNLDIVHILLQSGAKVLCAASLHGHLNIFRILLQSGAKVDVVVLEKACTHDRWDQVLLDDLVITASKRGQSDMVRLLLEYGADVNAATKKYNALGAASFHGQVEAIRVLLEKGAEVNATSGIYGSALQIASYQGDIEIVRRLIEHGAKVNAAGGEYGSALQAASREGNTETCRLLLENGAEVNATGGRFGSALQAASIRGHVESVQCLLQYGADINATGGVYGNALQAASANGCVAMVRLLLEKGADVNAFGGSALKAAVRRGRLHSDNWRQAELITLILLENGAHPDITDYDSEEDVDTDDEGAMSDSSSDNGFSSEYWRSE</sequence>
<feature type="repeat" description="ANK" evidence="3">
    <location>
        <begin position="441"/>
        <end position="468"/>
    </location>
</feature>
<feature type="repeat" description="ANK" evidence="3">
    <location>
        <begin position="640"/>
        <end position="672"/>
    </location>
</feature>
<comment type="caution">
    <text evidence="6">The sequence shown here is derived from an EMBL/GenBank/DDBJ whole genome shotgun (WGS) entry which is preliminary data.</text>
</comment>
<accession>A0AAD6ZSK0</accession>
<evidence type="ECO:0000256" key="3">
    <source>
        <dbReference type="PROSITE-ProRule" id="PRU00023"/>
    </source>
</evidence>
<keyword evidence="7" id="KW-1185">Reference proteome</keyword>
<gene>
    <name evidence="6" type="ORF">DFH08DRAFT_1014263</name>
</gene>
<dbReference type="InterPro" id="IPR056884">
    <property type="entry name" value="NPHP3-like_N"/>
</dbReference>
<feature type="repeat" description="ANK" evidence="3">
    <location>
        <begin position="607"/>
        <end position="639"/>
    </location>
</feature>
<organism evidence="6 7">
    <name type="scientific">Mycena albidolilacea</name>
    <dbReference type="NCBI Taxonomy" id="1033008"/>
    <lineage>
        <taxon>Eukaryota</taxon>
        <taxon>Fungi</taxon>
        <taxon>Dikarya</taxon>
        <taxon>Basidiomycota</taxon>
        <taxon>Agaricomycotina</taxon>
        <taxon>Agaricomycetes</taxon>
        <taxon>Agaricomycetidae</taxon>
        <taxon>Agaricales</taxon>
        <taxon>Marasmiineae</taxon>
        <taxon>Mycenaceae</taxon>
        <taxon>Mycena</taxon>
    </lineage>
</organism>
<feature type="repeat" description="ANK" evidence="3">
    <location>
        <begin position="541"/>
        <end position="573"/>
    </location>
</feature>
<evidence type="ECO:0000256" key="1">
    <source>
        <dbReference type="ARBA" id="ARBA00022737"/>
    </source>
</evidence>
<dbReference type="PANTHER" id="PTHR24123:SF33">
    <property type="entry name" value="PROTEIN HOS4"/>
    <property type="match status" value="1"/>
</dbReference>
<dbReference type="Gene3D" id="1.25.40.20">
    <property type="entry name" value="Ankyrin repeat-containing domain"/>
    <property type="match status" value="3"/>
</dbReference>
<dbReference type="Proteomes" id="UP001218218">
    <property type="component" value="Unassembled WGS sequence"/>
</dbReference>